<organism evidence="7 9">
    <name type="scientific">Acutalibacter muris</name>
    <dbReference type="NCBI Taxonomy" id="1796620"/>
    <lineage>
        <taxon>Bacteria</taxon>
        <taxon>Bacillati</taxon>
        <taxon>Bacillota</taxon>
        <taxon>Clostridia</taxon>
        <taxon>Eubacteriales</taxon>
        <taxon>Acutalibacteraceae</taxon>
        <taxon>Acutalibacter</taxon>
    </lineage>
</organism>
<dbReference type="InterPro" id="IPR038729">
    <property type="entry name" value="Rad50/SbcC_AAA"/>
</dbReference>
<dbReference type="InterPro" id="IPR027417">
    <property type="entry name" value="P-loop_NTPase"/>
</dbReference>
<dbReference type="Proteomes" id="UP000196710">
    <property type="component" value="Chromosome"/>
</dbReference>
<evidence type="ECO:0000259" key="5">
    <source>
        <dbReference type="Pfam" id="PF13476"/>
    </source>
</evidence>
<reference evidence="8" key="2">
    <citation type="submission" date="2017-05" db="EMBL/GenBank/DDBJ databases">
        <title>Improved OligoMM genomes.</title>
        <authorList>
            <person name="Garzetti D."/>
        </authorList>
    </citation>
    <scope>NUCLEOTIDE SEQUENCE [LARGE SCALE GENOMIC DNA]</scope>
    <source>
        <strain evidence="8">KB18</strain>
    </source>
</reference>
<reference evidence="7 9" key="3">
    <citation type="submission" date="2020-11" db="EMBL/GenBank/DDBJ databases">
        <title>Closed and high quality bacterial genomes of the OMM12 community.</title>
        <authorList>
            <person name="Marbouty M."/>
            <person name="Lamy-Besnier Q."/>
            <person name="Debarbieux L."/>
            <person name="Koszul R."/>
        </authorList>
    </citation>
    <scope>NUCLEOTIDE SEQUENCE [LARGE SCALE GENOMIC DNA]</scope>
    <source>
        <strain evidence="7 9">KB18</strain>
    </source>
</reference>
<reference evidence="6" key="1">
    <citation type="journal article" date="2017" name="Genome Announc.">
        <title>High-Quality Whole-Genome Sequences of the Oligo-Mouse-Microbiota Bacterial Community.</title>
        <authorList>
            <person name="Garzetti D."/>
            <person name="Brugiroux S."/>
            <person name="Bunk B."/>
            <person name="Pukall R."/>
            <person name="McCoy K.D."/>
            <person name="Macpherson A.J."/>
            <person name="Stecher B."/>
        </authorList>
    </citation>
    <scope>NUCLEOTIDE SEQUENCE</scope>
    <source>
        <strain evidence="6">KB18</strain>
    </source>
</reference>
<dbReference type="REBASE" id="205142">
    <property type="entry name" value="M.AmuKB18DndDP"/>
</dbReference>
<dbReference type="Proteomes" id="UP000596035">
    <property type="component" value="Chromosome"/>
</dbReference>
<dbReference type="AlphaFoldDB" id="A0A1Z2XSI2"/>
<dbReference type="RefSeq" id="WP_066540130.1">
    <property type="nucleotide sequence ID" value="NZ_CP021422.1"/>
</dbReference>
<sequence>MYFTKVELHNFGIYKGTHEMCLTDQIGNRNITLVGGLNGRGKTTFHDSILIALYGKQALKYIREKARSYDKILLEHINKHATDDETYVAVSLCLDDGTSLRVKRSWTAKGKKVEQQIIVEKDGVVDKYLGESWSYYIEEILPFGIARFFFFNNEKITQLADDTSFEQIKSSIKSAIGVSSIEKAIEHTDEVIRRKKNALAAFESSEENVGYQEVEKQIADIDTRLAESTRQANTLERRCETLAAALEAKEKEFWSSGGDLSRNRDAIKAEMQKISSEVERVQEEIMQLTVDASTPLFMCRNLVTQSYENELSSQQSEVKLYSDRIIVNLHQQILERLAACGLSKSDLRTVQNIVNEVLVGHIPKGATKEPVKNMSATSMMLYQRLIAEVFQNITQRIDTLVNRVDAQESELMSLDAHLGAADEKTLAMQLFDALKTVEAEKALADAEYQRQQEAIESLKRQREALVSKRIQLIKAIAEKEHTNDDNARIVKYAAMSIEVLREFKVRLQREKVEKLSSTATNCFLELVEKDSLVSEIKIDSKTLDVTILDLDGNELLKSQLSAGEQQMFAVAIVWALALTSGYKAPVIIDTPMARLDSSHRANFVTKYLPAASSQVMVLSTDEEVYGRYLDLVRDNVVDYYTLLYREEEQCTAIVHGYFEEV</sequence>
<dbReference type="EMBL" id="CP021422">
    <property type="protein sequence ID" value="ASB41414.1"/>
    <property type="molecule type" value="Genomic_DNA"/>
</dbReference>
<dbReference type="GO" id="GO:0006302">
    <property type="term" value="P:double-strand break repair"/>
    <property type="evidence" value="ECO:0007669"/>
    <property type="project" value="InterPro"/>
</dbReference>
<dbReference type="Gene3D" id="1.10.287.1490">
    <property type="match status" value="1"/>
</dbReference>
<dbReference type="KEGG" id="amur:ADH66_12570"/>
<feature type="coiled-coil region" evidence="4">
    <location>
        <begin position="211"/>
        <end position="291"/>
    </location>
</feature>
<evidence type="ECO:0000256" key="1">
    <source>
        <dbReference type="ARBA" id="ARBA00006930"/>
    </source>
</evidence>
<accession>A0A1Z2XSI2</accession>
<feature type="coiled-coil region" evidence="4">
    <location>
        <begin position="434"/>
        <end position="475"/>
    </location>
</feature>
<dbReference type="GO" id="GO:0016887">
    <property type="term" value="F:ATP hydrolysis activity"/>
    <property type="evidence" value="ECO:0007669"/>
    <property type="project" value="InterPro"/>
</dbReference>
<dbReference type="NCBIfam" id="TIGR03185">
    <property type="entry name" value="DNA_S_dndD"/>
    <property type="match status" value="1"/>
</dbReference>
<dbReference type="Pfam" id="PF13476">
    <property type="entry name" value="AAA_23"/>
    <property type="match status" value="1"/>
</dbReference>
<evidence type="ECO:0000313" key="6">
    <source>
        <dbReference type="EMBL" id="ASB41414.1"/>
    </source>
</evidence>
<evidence type="ECO:0000313" key="7">
    <source>
        <dbReference type="EMBL" id="QQR30673.1"/>
    </source>
</evidence>
<evidence type="ECO:0000256" key="4">
    <source>
        <dbReference type="SAM" id="Coils"/>
    </source>
</evidence>
<gene>
    <name evidence="7" type="primary">dndD</name>
    <name evidence="6" type="ORF">ADH66_12570</name>
    <name evidence="7" type="ORF">I5Q82_02875</name>
</gene>
<proteinExistence type="inferred from homology"/>
<dbReference type="EMBL" id="CP065321">
    <property type="protein sequence ID" value="QQR30673.1"/>
    <property type="molecule type" value="Genomic_DNA"/>
</dbReference>
<evidence type="ECO:0000313" key="8">
    <source>
        <dbReference type="Proteomes" id="UP000196710"/>
    </source>
</evidence>
<dbReference type="PANTHER" id="PTHR32114">
    <property type="entry name" value="ABC TRANSPORTER ABCH.3"/>
    <property type="match status" value="1"/>
</dbReference>
<dbReference type="REBASE" id="458912">
    <property type="entry name" value="M.AmusKB18DndDP"/>
</dbReference>
<comment type="subunit">
    <text evidence="2">Heterodimer of SbcC and SbcD.</text>
</comment>
<protein>
    <recommendedName>
        <fullName evidence="3">Nuclease SbcCD subunit C</fullName>
    </recommendedName>
</protein>
<dbReference type="Gene3D" id="3.40.50.300">
    <property type="entry name" value="P-loop containing nucleotide triphosphate hydrolases"/>
    <property type="match status" value="2"/>
</dbReference>
<keyword evidence="8" id="KW-1185">Reference proteome</keyword>
<dbReference type="PANTHER" id="PTHR32114:SF2">
    <property type="entry name" value="ABC TRANSPORTER ABCH.3"/>
    <property type="match status" value="1"/>
</dbReference>
<comment type="similarity">
    <text evidence="1">Belongs to the SMC family. SbcC subfamily.</text>
</comment>
<evidence type="ECO:0000256" key="3">
    <source>
        <dbReference type="ARBA" id="ARBA00013368"/>
    </source>
</evidence>
<dbReference type="SUPFAM" id="SSF52540">
    <property type="entry name" value="P-loop containing nucleoside triphosphate hydrolases"/>
    <property type="match status" value="1"/>
</dbReference>
<feature type="domain" description="Rad50/SbcC-type AAA" evidence="5">
    <location>
        <begin position="5"/>
        <end position="224"/>
    </location>
</feature>
<evidence type="ECO:0000313" key="9">
    <source>
        <dbReference type="Proteomes" id="UP000596035"/>
    </source>
</evidence>
<name>A0A1Z2XSI2_9FIRM</name>
<keyword evidence="4" id="KW-0175">Coiled coil</keyword>
<evidence type="ECO:0000256" key="2">
    <source>
        <dbReference type="ARBA" id="ARBA00011322"/>
    </source>
</evidence>
<dbReference type="InterPro" id="IPR017599">
    <property type="entry name" value="DNA_S_DndD"/>
</dbReference>